<reference evidence="1 2" key="1">
    <citation type="submission" date="2017-09" db="EMBL/GenBank/DDBJ databases">
        <title>Depth-based differentiation of microbial function through sediment-hosted aquifers and enrichment of novel symbionts in the deep terrestrial subsurface.</title>
        <authorList>
            <person name="Probst A.J."/>
            <person name="Ladd B."/>
            <person name="Jarett J.K."/>
            <person name="Geller-Mcgrath D.E."/>
            <person name="Sieber C.M."/>
            <person name="Emerson J.B."/>
            <person name="Anantharaman K."/>
            <person name="Thomas B.C."/>
            <person name="Malmstrom R."/>
            <person name="Stieglmeier M."/>
            <person name="Klingl A."/>
            <person name="Woyke T."/>
            <person name="Ryan C.M."/>
            <person name="Banfield J.F."/>
        </authorList>
    </citation>
    <scope>NUCLEOTIDE SEQUENCE [LARGE SCALE GENOMIC DNA]</scope>
    <source>
        <strain evidence="1">CG22_combo_CG10-13_8_21_14_all_42_17</strain>
    </source>
</reference>
<sequence>MKSDALVFLTINNKNGERNLLSVIIVNALKDHGCTSVVLESANDKTLKIDNALVVPLFDKKFGVNRWSPCSKKASGIPDWVRELSTGSCVAIGPKCVQYPSHIEDATQQIANMFLRELCKNGNGNGFPWGLAPSSEKHKRRSWRRMKYVRR</sequence>
<organism evidence="1 2">
    <name type="scientific">Candidatus Zambryskibacteria bacterium CG22_combo_CG10-13_8_21_14_all_42_17</name>
    <dbReference type="NCBI Taxonomy" id="1975118"/>
    <lineage>
        <taxon>Bacteria</taxon>
        <taxon>Candidatus Zambryskiibacteriota</taxon>
    </lineage>
</organism>
<evidence type="ECO:0000313" key="1">
    <source>
        <dbReference type="EMBL" id="PIP55939.1"/>
    </source>
</evidence>
<accession>A0A2H0BEC5</accession>
<evidence type="ECO:0000313" key="2">
    <source>
        <dbReference type="Proteomes" id="UP000229794"/>
    </source>
</evidence>
<protein>
    <submittedName>
        <fullName evidence="1">Uncharacterized protein</fullName>
    </submittedName>
</protein>
<dbReference type="EMBL" id="PCST01000007">
    <property type="protein sequence ID" value="PIP55939.1"/>
    <property type="molecule type" value="Genomic_DNA"/>
</dbReference>
<comment type="caution">
    <text evidence="1">The sequence shown here is derived from an EMBL/GenBank/DDBJ whole genome shotgun (WGS) entry which is preliminary data.</text>
</comment>
<dbReference type="AlphaFoldDB" id="A0A2H0BEC5"/>
<dbReference type="Proteomes" id="UP000229794">
    <property type="component" value="Unassembled WGS sequence"/>
</dbReference>
<gene>
    <name evidence="1" type="ORF">COX06_00525</name>
</gene>
<name>A0A2H0BEC5_9BACT</name>
<proteinExistence type="predicted"/>